<dbReference type="AlphaFoldDB" id="A0A1C4GS36"/>
<dbReference type="EMBL" id="NOVD01000036">
    <property type="protein sequence ID" value="PCK24161.1"/>
    <property type="molecule type" value="Genomic_DNA"/>
</dbReference>
<dbReference type="RefSeq" id="WP_047269161.1">
    <property type="nucleotide sequence ID" value="NZ_FMBB01000055.1"/>
</dbReference>
<gene>
    <name evidence="1" type="ORF">CHR55_27355</name>
</gene>
<comment type="caution">
    <text evidence="1">The sequence shown here is derived from an EMBL/GenBank/DDBJ whole genome shotgun (WGS) entry which is preliminary data.</text>
</comment>
<protein>
    <submittedName>
        <fullName evidence="1">Uncharacterized protein</fullName>
    </submittedName>
</protein>
<dbReference type="Proteomes" id="UP000230886">
    <property type="component" value="Unassembled WGS sequence"/>
</dbReference>
<sequence>MITLRLHRDARALLDEVAERTDRPLGWILGEATITAMVDVAGAADIEAARAVLAPHLPSPDKTHTSRMTTTLSKHCESVVGLLLTHQGGGLASTSAIVRAAWGHWISTATVDEIAEHLGVVRPRAQIAMGTGAA</sequence>
<name>A0A1C4GS36_RHOSG</name>
<reference evidence="1 2" key="1">
    <citation type="submission" date="2017-07" db="EMBL/GenBank/DDBJ databases">
        <title>Draft sequence of Rhodococcus enclensis 23b-28.</title>
        <authorList>
            <person name="Besaury L."/>
            <person name="Sancelme M."/>
            <person name="Amato P."/>
            <person name="Lallement A."/>
            <person name="Delort A.-M."/>
        </authorList>
    </citation>
    <scope>NUCLEOTIDE SEQUENCE [LARGE SCALE GENOMIC DNA]</scope>
    <source>
        <strain evidence="1 2">23b-28</strain>
    </source>
</reference>
<organism evidence="1 2">
    <name type="scientific">Rhodococcus qingshengii</name>
    <dbReference type="NCBI Taxonomy" id="334542"/>
    <lineage>
        <taxon>Bacteria</taxon>
        <taxon>Bacillati</taxon>
        <taxon>Actinomycetota</taxon>
        <taxon>Actinomycetes</taxon>
        <taxon>Mycobacteriales</taxon>
        <taxon>Nocardiaceae</taxon>
        <taxon>Rhodococcus</taxon>
        <taxon>Rhodococcus erythropolis group</taxon>
    </lineage>
</organism>
<evidence type="ECO:0000313" key="2">
    <source>
        <dbReference type="Proteomes" id="UP000230886"/>
    </source>
</evidence>
<proteinExistence type="predicted"/>
<accession>A0A1C4GS36</accession>
<evidence type="ECO:0000313" key="1">
    <source>
        <dbReference type="EMBL" id="PCK24161.1"/>
    </source>
</evidence>